<dbReference type="EMBL" id="CP141261">
    <property type="protein sequence ID" value="WRL65822.1"/>
    <property type="molecule type" value="Genomic_DNA"/>
</dbReference>
<reference evidence="1 2" key="1">
    <citation type="submission" date="2023-12" db="EMBL/GenBank/DDBJ databases">
        <title>Blastococcus brunescens sp. nov., an actonobacterium isolated from sandstone collected in sahara desert.</title>
        <authorList>
            <person name="Gtari M."/>
            <person name="Ghodhbane F."/>
        </authorList>
    </citation>
    <scope>NUCLEOTIDE SEQUENCE [LARGE SCALE GENOMIC DNA]</scope>
    <source>
        <strain evidence="1 2">BMG 8361</strain>
    </source>
</reference>
<dbReference type="CDD" id="cd02440">
    <property type="entry name" value="AdoMet_MTases"/>
    <property type="match status" value="1"/>
</dbReference>
<accession>A0ABZ1B628</accession>
<name>A0ABZ1B628_9ACTN</name>
<gene>
    <name evidence="1" type="ORF">U6N30_09780</name>
</gene>
<keyword evidence="2" id="KW-1185">Reference proteome</keyword>
<dbReference type="Proteomes" id="UP001324287">
    <property type="component" value="Chromosome"/>
</dbReference>
<dbReference type="GO" id="GO:0032259">
    <property type="term" value="P:methylation"/>
    <property type="evidence" value="ECO:0007669"/>
    <property type="project" value="UniProtKB-KW"/>
</dbReference>
<proteinExistence type="predicted"/>
<dbReference type="Pfam" id="PF13489">
    <property type="entry name" value="Methyltransf_23"/>
    <property type="match status" value="1"/>
</dbReference>
<keyword evidence="1" id="KW-0808">Transferase</keyword>
<dbReference type="GO" id="GO:0008168">
    <property type="term" value="F:methyltransferase activity"/>
    <property type="evidence" value="ECO:0007669"/>
    <property type="project" value="UniProtKB-KW"/>
</dbReference>
<protein>
    <submittedName>
        <fullName evidence="1">Methyltransferase domain-containing protein</fullName>
    </submittedName>
</protein>
<evidence type="ECO:0000313" key="2">
    <source>
        <dbReference type="Proteomes" id="UP001324287"/>
    </source>
</evidence>
<organism evidence="1 2">
    <name type="scientific">Blastococcus brunescens</name>
    <dbReference type="NCBI Taxonomy" id="1564165"/>
    <lineage>
        <taxon>Bacteria</taxon>
        <taxon>Bacillati</taxon>
        <taxon>Actinomycetota</taxon>
        <taxon>Actinomycetes</taxon>
        <taxon>Geodermatophilales</taxon>
        <taxon>Geodermatophilaceae</taxon>
        <taxon>Blastococcus</taxon>
    </lineage>
</organism>
<dbReference type="SUPFAM" id="SSF53335">
    <property type="entry name" value="S-adenosyl-L-methionine-dependent methyltransferases"/>
    <property type="match status" value="1"/>
</dbReference>
<keyword evidence="1" id="KW-0489">Methyltransferase</keyword>
<sequence length="239" mass="25537">MRLATTDLPTTDLYAVALRSMEQPDGHRHWYARYEGGTRHSLAESLRRWCGTADPTDRDLLDHADGAVLDAGCGPGRLVIELARQGRDAAGVDTSPMAVRLARSAGATALVRSIFDPVPGEGRWDTVLLADGNIGIGGDPAALLARCRELVGPTGRVLVELDPPGTGLRSDRVRLERGSQRGTWFDWAHVGADAVEEPAAEAGLRIDHTWTRSGRCFAALVPPTDVARDGFAAPVDLAS</sequence>
<dbReference type="RefSeq" id="WP_324277139.1">
    <property type="nucleotide sequence ID" value="NZ_CP141261.1"/>
</dbReference>
<dbReference type="Gene3D" id="3.40.50.150">
    <property type="entry name" value="Vaccinia Virus protein VP39"/>
    <property type="match status" value="1"/>
</dbReference>
<evidence type="ECO:0000313" key="1">
    <source>
        <dbReference type="EMBL" id="WRL65822.1"/>
    </source>
</evidence>
<dbReference type="InterPro" id="IPR029063">
    <property type="entry name" value="SAM-dependent_MTases_sf"/>
</dbReference>